<feature type="transmembrane region" description="Helical" evidence="12">
    <location>
        <begin position="131"/>
        <end position="152"/>
    </location>
</feature>
<feature type="transmembrane region" description="Helical" evidence="12">
    <location>
        <begin position="195"/>
        <end position="215"/>
    </location>
</feature>
<dbReference type="CDD" id="cd13137">
    <property type="entry name" value="MATE_NorM_like"/>
    <property type="match status" value="1"/>
</dbReference>
<evidence type="ECO:0000256" key="9">
    <source>
        <dbReference type="ARBA" id="ARBA00023065"/>
    </source>
</evidence>
<proteinExistence type="predicted"/>
<organism evidence="13 14">
    <name type="scientific">Thermoanaerobacter thermohydrosulfuricus</name>
    <name type="common">Clostridium thermohydrosulfuricum</name>
    <dbReference type="NCBI Taxonomy" id="1516"/>
    <lineage>
        <taxon>Bacteria</taxon>
        <taxon>Bacillati</taxon>
        <taxon>Bacillota</taxon>
        <taxon>Clostridia</taxon>
        <taxon>Thermoanaerobacterales</taxon>
        <taxon>Thermoanaerobacteraceae</taxon>
        <taxon>Thermoanaerobacter</taxon>
    </lineage>
</organism>
<feature type="transmembrane region" description="Helical" evidence="12">
    <location>
        <begin position="351"/>
        <end position="376"/>
    </location>
</feature>
<keyword evidence="6" id="KW-1003">Cell membrane</keyword>
<dbReference type="Proteomes" id="UP000183404">
    <property type="component" value="Unassembled WGS sequence"/>
</dbReference>
<feature type="transmembrane region" description="Helical" evidence="12">
    <location>
        <begin position="95"/>
        <end position="119"/>
    </location>
</feature>
<feature type="transmembrane region" description="Helical" evidence="12">
    <location>
        <begin position="416"/>
        <end position="436"/>
    </location>
</feature>
<feature type="transmembrane region" description="Helical" evidence="12">
    <location>
        <begin position="164"/>
        <end position="183"/>
    </location>
</feature>
<dbReference type="PANTHER" id="PTHR43298">
    <property type="entry name" value="MULTIDRUG RESISTANCE PROTEIN NORM-RELATED"/>
    <property type="match status" value="1"/>
</dbReference>
<feature type="transmembrane region" description="Helical" evidence="12">
    <location>
        <begin position="317"/>
        <end position="345"/>
    </location>
</feature>
<evidence type="ECO:0000256" key="11">
    <source>
        <dbReference type="ARBA" id="ARBA00031636"/>
    </source>
</evidence>
<keyword evidence="7 12" id="KW-0812">Transmembrane</keyword>
<dbReference type="NCBIfam" id="TIGR00797">
    <property type="entry name" value="matE"/>
    <property type="match status" value="1"/>
</dbReference>
<name>A0A1G7WL16_THETY</name>
<dbReference type="GO" id="GO:0042910">
    <property type="term" value="F:xenobiotic transmembrane transporter activity"/>
    <property type="evidence" value="ECO:0007669"/>
    <property type="project" value="InterPro"/>
</dbReference>
<keyword evidence="9" id="KW-0406">Ion transport</keyword>
<dbReference type="PIRSF" id="PIRSF006603">
    <property type="entry name" value="DinF"/>
    <property type="match status" value="1"/>
</dbReference>
<comment type="function">
    <text evidence="1">Multidrug efflux pump.</text>
</comment>
<keyword evidence="5" id="KW-0050">Antiport</keyword>
<reference evidence="13 14" key="1">
    <citation type="submission" date="2016-10" db="EMBL/GenBank/DDBJ databases">
        <authorList>
            <person name="de Groot N.N."/>
        </authorList>
    </citation>
    <scope>NUCLEOTIDE SEQUENCE [LARGE SCALE GENOMIC DNA]</scope>
    <source>
        <strain evidence="13 14">DSM 569</strain>
    </source>
</reference>
<dbReference type="RefSeq" id="WP_004401556.1">
    <property type="nucleotide sequence ID" value="NZ_FNBS01000122.1"/>
</dbReference>
<protein>
    <recommendedName>
        <fullName evidence="3">Probable multidrug resistance protein NorM</fullName>
    </recommendedName>
    <alternativeName>
        <fullName evidence="11">Multidrug-efflux transporter</fullName>
    </alternativeName>
</protein>
<evidence type="ECO:0000256" key="12">
    <source>
        <dbReference type="SAM" id="Phobius"/>
    </source>
</evidence>
<evidence type="ECO:0000256" key="6">
    <source>
        <dbReference type="ARBA" id="ARBA00022475"/>
    </source>
</evidence>
<dbReference type="Pfam" id="PF01554">
    <property type="entry name" value="MatE"/>
    <property type="match status" value="2"/>
</dbReference>
<feature type="transmembrane region" description="Helical" evidence="12">
    <location>
        <begin position="12"/>
        <end position="30"/>
    </location>
</feature>
<evidence type="ECO:0000256" key="10">
    <source>
        <dbReference type="ARBA" id="ARBA00023136"/>
    </source>
</evidence>
<evidence type="ECO:0000313" key="14">
    <source>
        <dbReference type="Proteomes" id="UP000183404"/>
    </source>
</evidence>
<gene>
    <name evidence="13" type="ORF">SAMN04244560_02816</name>
</gene>
<sequence length="450" mass="49273">MATKKEIKEILNLALPAVGEMLLYMVVWVVDTMMVGQFGGKDSVSAVGLASEIIYTFSNIFIAMGISIGVTSYVARSIGAKDFEVAKKYASQGIFLGFIFAIFISLILFTFAGNFLIIAGATGNVLVLGRIFIKIASIGIFFNMLMNILNAILRAQGNTKPPMIGASIVIFINILLDWILIFGKFGLPALGAKGSAIATTIAQITGFIFIMLYYFNQKILNIELRDIVDFDRQIIVDILKLAFPASLQEAAFDISRLISIFMIMHLGTVAFAANQIATTIESISFMPGWGFAVAATTMAGQMVGAKKYDSAKRYTNISALFAVAIMGTMSILFLTIPHLFIRAFIKDADVIAVGILCLMVASIEQPFMAVGMVYGGGLKGSGNTKTPFIISTISSWFIRLPLMYVVIYILKLGVVYVWFVTAIQWAFEGTTMYLYFRKEINKLKGAVKDF</sequence>
<comment type="subcellular location">
    <subcellularLocation>
        <location evidence="2">Cell membrane</location>
        <topology evidence="2">Multi-pass membrane protein</topology>
    </subcellularLocation>
</comment>
<feature type="transmembrane region" description="Helical" evidence="12">
    <location>
        <begin position="283"/>
        <end position="305"/>
    </location>
</feature>
<dbReference type="InterPro" id="IPR002528">
    <property type="entry name" value="MATE_fam"/>
</dbReference>
<dbReference type="GO" id="GO:0005886">
    <property type="term" value="C:plasma membrane"/>
    <property type="evidence" value="ECO:0007669"/>
    <property type="project" value="UniProtKB-SubCell"/>
</dbReference>
<evidence type="ECO:0000256" key="1">
    <source>
        <dbReference type="ARBA" id="ARBA00003408"/>
    </source>
</evidence>
<dbReference type="PANTHER" id="PTHR43298:SF4">
    <property type="entry name" value="DRUG_SODIUM ANTIPORTER"/>
    <property type="match status" value="1"/>
</dbReference>
<dbReference type="InterPro" id="IPR050222">
    <property type="entry name" value="MATE_MdtK"/>
</dbReference>
<feature type="transmembrane region" description="Helical" evidence="12">
    <location>
        <begin position="257"/>
        <end position="277"/>
    </location>
</feature>
<evidence type="ECO:0000256" key="8">
    <source>
        <dbReference type="ARBA" id="ARBA00022989"/>
    </source>
</evidence>
<evidence type="ECO:0000256" key="2">
    <source>
        <dbReference type="ARBA" id="ARBA00004651"/>
    </source>
</evidence>
<keyword evidence="8 12" id="KW-1133">Transmembrane helix</keyword>
<feature type="transmembrane region" description="Helical" evidence="12">
    <location>
        <begin position="388"/>
        <end position="410"/>
    </location>
</feature>
<evidence type="ECO:0000313" key="13">
    <source>
        <dbReference type="EMBL" id="SDG71890.1"/>
    </source>
</evidence>
<feature type="transmembrane region" description="Helical" evidence="12">
    <location>
        <begin position="53"/>
        <end position="75"/>
    </location>
</feature>
<accession>A0A1G7WL16</accession>
<dbReference type="EMBL" id="FNBS01000122">
    <property type="protein sequence ID" value="SDG71890.1"/>
    <property type="molecule type" value="Genomic_DNA"/>
</dbReference>
<dbReference type="AlphaFoldDB" id="A0A1G7WL16"/>
<keyword evidence="10 12" id="KW-0472">Membrane</keyword>
<evidence type="ECO:0000256" key="3">
    <source>
        <dbReference type="ARBA" id="ARBA00020268"/>
    </source>
</evidence>
<evidence type="ECO:0000256" key="5">
    <source>
        <dbReference type="ARBA" id="ARBA00022449"/>
    </source>
</evidence>
<evidence type="ECO:0000256" key="7">
    <source>
        <dbReference type="ARBA" id="ARBA00022692"/>
    </source>
</evidence>
<dbReference type="GO" id="GO:0015297">
    <property type="term" value="F:antiporter activity"/>
    <property type="evidence" value="ECO:0007669"/>
    <property type="project" value="UniProtKB-KW"/>
</dbReference>
<evidence type="ECO:0000256" key="4">
    <source>
        <dbReference type="ARBA" id="ARBA00022448"/>
    </source>
</evidence>
<keyword evidence="4" id="KW-0813">Transport</keyword>
<dbReference type="GO" id="GO:0006811">
    <property type="term" value="P:monoatomic ion transport"/>
    <property type="evidence" value="ECO:0007669"/>
    <property type="project" value="UniProtKB-KW"/>
</dbReference>
<dbReference type="InterPro" id="IPR048279">
    <property type="entry name" value="MdtK-like"/>
</dbReference>